<dbReference type="STRING" id="94237.ENSMMOP00000025437"/>
<accession>A0A3Q4BUN1</accession>
<dbReference type="AlphaFoldDB" id="A0A3Q4BUN1"/>
<dbReference type="Pfam" id="PF21975">
    <property type="entry name" value="ASNSD1-SEP"/>
    <property type="match status" value="1"/>
</dbReference>
<dbReference type="InterPro" id="IPR054148">
    <property type="entry name" value="ASNSD1-SEP"/>
</dbReference>
<protein>
    <submittedName>
        <fullName evidence="1">Uncharacterized protein</fullName>
    </submittedName>
</protein>
<name>A0A3Q4BUN1_MOLML</name>
<reference evidence="1" key="2">
    <citation type="submission" date="2025-09" db="UniProtKB">
        <authorList>
            <consortium name="Ensembl"/>
        </authorList>
    </citation>
    <scope>IDENTIFICATION</scope>
</reference>
<evidence type="ECO:0000313" key="1">
    <source>
        <dbReference type="Ensembl" id="ENSMMOP00000025437.1"/>
    </source>
</evidence>
<reference evidence="1" key="1">
    <citation type="submission" date="2025-08" db="UniProtKB">
        <authorList>
            <consortium name="Ensembl"/>
        </authorList>
    </citation>
    <scope>IDENTIFICATION</scope>
</reference>
<evidence type="ECO:0000313" key="2">
    <source>
        <dbReference type="Proteomes" id="UP000261620"/>
    </source>
</evidence>
<sequence>MRSLHTLSSYKKISSLTVSGPGGPGVPGTCHRRSDSCCVTLKPCDLQVSLRLTGSPSTPQLSNNKPCLRRLNLHIKEQKVVVDELSNLKKNRKVFVQQRNSNIFFLADRVQTLGSCKKELDNMKKELQDM</sequence>
<proteinExistence type="predicted"/>
<keyword evidence="2" id="KW-1185">Reference proteome</keyword>
<dbReference type="Ensembl" id="ENSMMOT00000025864.1">
    <property type="protein sequence ID" value="ENSMMOP00000025437.1"/>
    <property type="gene ID" value="ENSMMOG00000019307.1"/>
</dbReference>
<organism evidence="1 2">
    <name type="scientific">Mola mola</name>
    <name type="common">Ocean sunfish</name>
    <name type="synonym">Tetraodon mola</name>
    <dbReference type="NCBI Taxonomy" id="94237"/>
    <lineage>
        <taxon>Eukaryota</taxon>
        <taxon>Metazoa</taxon>
        <taxon>Chordata</taxon>
        <taxon>Craniata</taxon>
        <taxon>Vertebrata</taxon>
        <taxon>Euteleostomi</taxon>
        <taxon>Actinopterygii</taxon>
        <taxon>Neopterygii</taxon>
        <taxon>Teleostei</taxon>
        <taxon>Neoteleostei</taxon>
        <taxon>Acanthomorphata</taxon>
        <taxon>Eupercaria</taxon>
        <taxon>Tetraodontiformes</taxon>
        <taxon>Molidae</taxon>
        <taxon>Mola</taxon>
    </lineage>
</organism>
<dbReference type="Proteomes" id="UP000261620">
    <property type="component" value="Unplaced"/>
</dbReference>